<comment type="caution">
    <text evidence="2">The sequence shown here is derived from an EMBL/GenBank/DDBJ whole genome shotgun (WGS) entry which is preliminary data.</text>
</comment>
<dbReference type="EMBL" id="PFRD01000113">
    <property type="protein sequence ID" value="PJC55917.1"/>
    <property type="molecule type" value="Genomic_DNA"/>
</dbReference>
<keyword evidence="1" id="KW-0472">Membrane</keyword>
<sequence>MQRRLREPQRGDPGRREDVDCRAVARKDVTFPYSIFYFPLPFFIFFVIFFPLRKKIISF</sequence>
<feature type="transmembrane region" description="Helical" evidence="1">
    <location>
        <begin position="35"/>
        <end position="52"/>
    </location>
</feature>
<name>A0A2M8FE51_9BACT</name>
<organism evidence="2 3">
    <name type="scientific">Candidatus Kaiserbacteria bacterium CG_4_9_14_0_2_um_filter_41_32</name>
    <dbReference type="NCBI Taxonomy" id="1974601"/>
    <lineage>
        <taxon>Bacteria</taxon>
        <taxon>Candidatus Kaiseribacteriota</taxon>
    </lineage>
</organism>
<proteinExistence type="predicted"/>
<dbReference type="Proteomes" id="UP000230391">
    <property type="component" value="Unassembled WGS sequence"/>
</dbReference>
<accession>A0A2M8FE51</accession>
<reference evidence="3" key="1">
    <citation type="submission" date="2017-09" db="EMBL/GenBank/DDBJ databases">
        <title>Depth-based differentiation of microbial function through sediment-hosted aquifers and enrichment of novel symbionts in the deep terrestrial subsurface.</title>
        <authorList>
            <person name="Probst A.J."/>
            <person name="Ladd B."/>
            <person name="Jarett J.K."/>
            <person name="Geller-Mcgrath D.E."/>
            <person name="Sieber C.M.K."/>
            <person name="Emerson J.B."/>
            <person name="Anantharaman K."/>
            <person name="Thomas B.C."/>
            <person name="Malmstrom R."/>
            <person name="Stieglmeier M."/>
            <person name="Klingl A."/>
            <person name="Woyke T."/>
            <person name="Ryan C.M."/>
            <person name="Banfield J.F."/>
        </authorList>
    </citation>
    <scope>NUCLEOTIDE SEQUENCE [LARGE SCALE GENOMIC DNA]</scope>
</reference>
<gene>
    <name evidence="2" type="ORF">CO026_03095</name>
</gene>
<keyword evidence="1" id="KW-1133">Transmembrane helix</keyword>
<evidence type="ECO:0000256" key="1">
    <source>
        <dbReference type="SAM" id="Phobius"/>
    </source>
</evidence>
<evidence type="ECO:0000313" key="3">
    <source>
        <dbReference type="Proteomes" id="UP000230391"/>
    </source>
</evidence>
<dbReference type="AlphaFoldDB" id="A0A2M8FE51"/>
<keyword evidence="1" id="KW-0812">Transmembrane</keyword>
<protein>
    <submittedName>
        <fullName evidence="2">Uncharacterized protein</fullName>
    </submittedName>
</protein>
<evidence type="ECO:0000313" key="2">
    <source>
        <dbReference type="EMBL" id="PJC55917.1"/>
    </source>
</evidence>